<evidence type="ECO:0000256" key="1">
    <source>
        <dbReference type="ARBA" id="ARBA00009199"/>
    </source>
</evidence>
<sequence length="476" mass="50901">MTPEAYADLDGLGLAEAIRKGETTPLEAVDAAIAIIERRNPVLNAVVHTAFEEARRQALGDLPDGPFRGVPFLIKDLAMPVAGWPRTSGSRFARHIVDREDGGLTARYRRAGVIPLGKTNTPEYGITGTTESALLGPCRNPWNPGHIAGGSSGGSAAAVASGMVPMAHASDGLGSIRIPAACCGLVGLKVTRDRVPNLPDGFDYAAGFVVDHVVTRTVRDSAAMLDATDGPEPDSPYPAPPKAGPYLAEVGRAPGRLRITWSSETVSGRPIDPQVQAALERTADLLRRLGHDVVEQGLGIDYRALYAARGPVSGANFAAGMARLIDEIGREPEPDELEPLTWVSLKGGRKVTGEMALRSLQELRMLNRATLAAFRDRDVHLTPVLGTPVPEIGFIDPVNLEPKEVNRRQGQVFPFTPPFNFSGQPSLSLPLETTADGLPVGMMFTARYADEATLFRLAGQLEREAPWAGRRPGLWA</sequence>
<dbReference type="InterPro" id="IPR023631">
    <property type="entry name" value="Amidase_dom"/>
</dbReference>
<keyword evidence="3" id="KW-0378">Hydrolase</keyword>
<dbReference type="PANTHER" id="PTHR11895:SF7">
    <property type="entry name" value="GLUTAMYL-TRNA(GLN) AMIDOTRANSFERASE SUBUNIT A, MITOCHONDRIAL"/>
    <property type="match status" value="1"/>
</dbReference>
<proteinExistence type="inferred from homology"/>
<dbReference type="Pfam" id="PF01425">
    <property type="entry name" value="Amidase"/>
    <property type="match status" value="1"/>
</dbReference>
<dbReference type="RefSeq" id="WP_110449613.1">
    <property type="nucleotide sequence ID" value="NZ_CP029479.1"/>
</dbReference>
<keyword evidence="4" id="KW-1185">Reference proteome</keyword>
<dbReference type="SUPFAM" id="SSF75304">
    <property type="entry name" value="Amidase signature (AS) enzymes"/>
    <property type="match status" value="1"/>
</dbReference>
<dbReference type="Proteomes" id="UP000247763">
    <property type="component" value="Chromosome"/>
</dbReference>
<evidence type="ECO:0000259" key="2">
    <source>
        <dbReference type="Pfam" id="PF01425"/>
    </source>
</evidence>
<dbReference type="OrthoDB" id="9777859at2"/>
<name>A0A2Z3I0V5_9CAUL</name>
<comment type="similarity">
    <text evidence="1">Belongs to the amidase family.</text>
</comment>
<dbReference type="GO" id="GO:0016787">
    <property type="term" value="F:hydrolase activity"/>
    <property type="evidence" value="ECO:0007669"/>
    <property type="project" value="UniProtKB-KW"/>
</dbReference>
<accession>A0A2Z3I0V5</accession>
<reference evidence="4" key="1">
    <citation type="submission" date="2018-05" db="EMBL/GenBank/DDBJ databases">
        <title>Genome sequencing of Phenylobacterium sp. HYN0004.</title>
        <authorList>
            <person name="Yi H."/>
            <person name="Baek C."/>
        </authorList>
    </citation>
    <scope>NUCLEOTIDE SEQUENCE [LARGE SCALE GENOMIC DNA]</scope>
    <source>
        <strain evidence="4">HYN0004</strain>
    </source>
</reference>
<dbReference type="InterPro" id="IPR000120">
    <property type="entry name" value="Amidase"/>
</dbReference>
<dbReference type="Gene3D" id="3.90.1300.10">
    <property type="entry name" value="Amidase signature (AS) domain"/>
    <property type="match status" value="1"/>
</dbReference>
<dbReference type="PANTHER" id="PTHR11895">
    <property type="entry name" value="TRANSAMIDASE"/>
    <property type="match status" value="1"/>
</dbReference>
<protein>
    <submittedName>
        <fullName evidence="3">6-aminohexanoate hydrolase</fullName>
    </submittedName>
</protein>
<organism evidence="3 4">
    <name type="scientific">Phenylobacterium parvum</name>
    <dbReference type="NCBI Taxonomy" id="2201350"/>
    <lineage>
        <taxon>Bacteria</taxon>
        <taxon>Pseudomonadati</taxon>
        <taxon>Pseudomonadota</taxon>
        <taxon>Alphaproteobacteria</taxon>
        <taxon>Caulobacterales</taxon>
        <taxon>Caulobacteraceae</taxon>
        <taxon>Phenylobacterium</taxon>
    </lineage>
</organism>
<gene>
    <name evidence="3" type="ORF">HYN04_04300</name>
</gene>
<feature type="domain" description="Amidase" evidence="2">
    <location>
        <begin position="27"/>
        <end position="454"/>
    </location>
</feature>
<dbReference type="KEGG" id="phb:HYN04_04300"/>
<dbReference type="AlphaFoldDB" id="A0A2Z3I0V5"/>
<dbReference type="EMBL" id="CP029479">
    <property type="protein sequence ID" value="AWM77044.1"/>
    <property type="molecule type" value="Genomic_DNA"/>
</dbReference>
<dbReference type="InterPro" id="IPR036928">
    <property type="entry name" value="AS_sf"/>
</dbReference>
<evidence type="ECO:0000313" key="3">
    <source>
        <dbReference type="EMBL" id="AWM77044.1"/>
    </source>
</evidence>
<evidence type="ECO:0000313" key="4">
    <source>
        <dbReference type="Proteomes" id="UP000247763"/>
    </source>
</evidence>